<protein>
    <recommendedName>
        <fullName evidence="1">VOC domain-containing protein</fullName>
    </recommendedName>
</protein>
<dbReference type="InterPro" id="IPR029068">
    <property type="entry name" value="Glyas_Bleomycin-R_OHBP_Dase"/>
</dbReference>
<dbReference type="PROSITE" id="PS51819">
    <property type="entry name" value="VOC"/>
    <property type="match status" value="1"/>
</dbReference>
<dbReference type="SUPFAM" id="SSF54593">
    <property type="entry name" value="Glyoxalase/Bleomycin resistance protein/Dihydroxybiphenyl dioxygenase"/>
    <property type="match status" value="1"/>
</dbReference>
<gene>
    <name evidence="2" type="ORF">S01H1_49109</name>
</gene>
<name>X0VML0_9ZZZZ</name>
<dbReference type="InterPro" id="IPR037523">
    <property type="entry name" value="VOC_core"/>
</dbReference>
<feature type="domain" description="VOC" evidence="1">
    <location>
        <begin position="12"/>
        <end position="90"/>
    </location>
</feature>
<evidence type="ECO:0000313" key="2">
    <source>
        <dbReference type="EMBL" id="GAG19604.1"/>
    </source>
</evidence>
<dbReference type="AlphaFoldDB" id="X0VML0"/>
<dbReference type="Gene3D" id="3.10.180.10">
    <property type="entry name" value="2,3-Dihydroxybiphenyl 1,2-Dioxygenase, domain 1"/>
    <property type="match status" value="1"/>
</dbReference>
<comment type="caution">
    <text evidence="2">The sequence shown here is derived from an EMBL/GenBank/DDBJ whole genome shotgun (WGS) entry which is preliminary data.</text>
</comment>
<proteinExistence type="predicted"/>
<organism evidence="2">
    <name type="scientific">marine sediment metagenome</name>
    <dbReference type="NCBI Taxonomy" id="412755"/>
    <lineage>
        <taxon>unclassified sequences</taxon>
        <taxon>metagenomes</taxon>
        <taxon>ecological metagenomes</taxon>
    </lineage>
</organism>
<feature type="non-terminal residue" evidence="2">
    <location>
        <position position="90"/>
    </location>
</feature>
<accession>X0VML0</accession>
<sequence>MTERPKYSTGAQLETVIIFTPHMEELARFYQQAFDLGEYNASPSHLGQQVGPVYLGFDEDPEITTTSPSVTLWFTVDDIQSTYERLIELG</sequence>
<reference evidence="2" key="1">
    <citation type="journal article" date="2014" name="Front. Microbiol.">
        <title>High frequency of phylogenetically diverse reductive dehalogenase-homologous genes in deep subseafloor sedimentary metagenomes.</title>
        <authorList>
            <person name="Kawai M."/>
            <person name="Futagami T."/>
            <person name="Toyoda A."/>
            <person name="Takaki Y."/>
            <person name="Nishi S."/>
            <person name="Hori S."/>
            <person name="Arai W."/>
            <person name="Tsubouchi T."/>
            <person name="Morono Y."/>
            <person name="Uchiyama I."/>
            <person name="Ito T."/>
            <person name="Fujiyama A."/>
            <person name="Inagaki F."/>
            <person name="Takami H."/>
        </authorList>
    </citation>
    <scope>NUCLEOTIDE SEQUENCE</scope>
    <source>
        <strain evidence="2">Expedition CK06-06</strain>
    </source>
</reference>
<evidence type="ECO:0000259" key="1">
    <source>
        <dbReference type="PROSITE" id="PS51819"/>
    </source>
</evidence>
<dbReference type="EMBL" id="BARS01031566">
    <property type="protein sequence ID" value="GAG19604.1"/>
    <property type="molecule type" value="Genomic_DNA"/>
</dbReference>